<proteinExistence type="predicted"/>
<evidence type="ECO:0000313" key="2">
    <source>
        <dbReference type="EMBL" id="CCO49824.1"/>
    </source>
</evidence>
<reference evidence="2 3" key="1">
    <citation type="journal article" date="2013" name="ISME J.">
        <title>Comparative genomics of pathogenic lineages of Vibrio nigripulchritudo identifies virulence-associated traits.</title>
        <authorList>
            <person name="Goudenege D."/>
            <person name="Labreuche Y."/>
            <person name="Krin E."/>
            <person name="Ansquer D."/>
            <person name="Mangenot S."/>
            <person name="Calteau A."/>
            <person name="Medigue C."/>
            <person name="Mazel D."/>
            <person name="Polz M.F."/>
            <person name="Le Roux F."/>
        </authorList>
    </citation>
    <scope>NUCLEOTIDE SEQUENCE [LARGE SCALE GENOMIC DNA]</scope>
    <source>
        <strain evidence="2 3">SOn1</strain>
    </source>
</reference>
<name>A0AAV2VYW7_9VIBR</name>
<comment type="caution">
    <text evidence="2">The sequence shown here is derived from an EMBL/GenBank/DDBJ whole genome shotgun (WGS) entry which is preliminary data.</text>
</comment>
<keyword evidence="1" id="KW-0732">Signal</keyword>
<organism evidence="2 3">
    <name type="scientific">Vibrio nigripulchritudo SOn1</name>
    <dbReference type="NCBI Taxonomy" id="1238450"/>
    <lineage>
        <taxon>Bacteria</taxon>
        <taxon>Pseudomonadati</taxon>
        <taxon>Pseudomonadota</taxon>
        <taxon>Gammaproteobacteria</taxon>
        <taxon>Vibrionales</taxon>
        <taxon>Vibrionaceae</taxon>
        <taxon>Vibrio</taxon>
    </lineage>
</organism>
<accession>A0AAV2VYW7</accession>
<evidence type="ECO:0000256" key="1">
    <source>
        <dbReference type="SAM" id="SignalP"/>
    </source>
</evidence>
<evidence type="ECO:0000313" key="3">
    <source>
        <dbReference type="Proteomes" id="UP000018211"/>
    </source>
</evidence>
<dbReference type="Proteomes" id="UP000018211">
    <property type="component" value="Unassembled WGS sequence"/>
</dbReference>
<gene>
    <name evidence="2" type="ORF">VIBNISOn1_900048</name>
</gene>
<feature type="signal peptide" evidence="1">
    <location>
        <begin position="1"/>
        <end position="21"/>
    </location>
</feature>
<sequence length="125" mass="14420">MKTKFIFLGFLVASLSTKVLSAETFIFIDGHNEKQRAWVEKLNTIYLKEDLASEEIVVVDIADTHKEFTGEFEYVHDQNGVYMATYLPRRIPEVIETSKQFNSHSKLEDFAAKLFLKIAGNKEKK</sequence>
<feature type="chain" id="PRO_5043573328" evidence="1">
    <location>
        <begin position="22"/>
        <end position="125"/>
    </location>
</feature>
<dbReference type="RefSeq" id="WP_022613841.1">
    <property type="nucleotide sequence ID" value="NZ_LK391965.1"/>
</dbReference>
<dbReference type="AlphaFoldDB" id="A0AAV2VYW7"/>
<protein>
    <submittedName>
        <fullName evidence="2">Uncharacterized protein</fullName>
    </submittedName>
</protein>
<dbReference type="EMBL" id="CAOF01000187">
    <property type="protein sequence ID" value="CCO49824.1"/>
    <property type="molecule type" value="Genomic_DNA"/>
</dbReference>